<dbReference type="AlphaFoldDB" id="X1PA24"/>
<name>X1PA24_9ZZZZ</name>
<proteinExistence type="predicted"/>
<reference evidence="1" key="1">
    <citation type="journal article" date="2014" name="Front. Microbiol.">
        <title>High frequency of phylogenetically diverse reductive dehalogenase-homologous genes in deep subseafloor sedimentary metagenomes.</title>
        <authorList>
            <person name="Kawai M."/>
            <person name="Futagami T."/>
            <person name="Toyoda A."/>
            <person name="Takaki Y."/>
            <person name="Nishi S."/>
            <person name="Hori S."/>
            <person name="Arai W."/>
            <person name="Tsubouchi T."/>
            <person name="Morono Y."/>
            <person name="Uchiyama I."/>
            <person name="Ito T."/>
            <person name="Fujiyama A."/>
            <person name="Inagaki F."/>
            <person name="Takami H."/>
        </authorList>
    </citation>
    <scope>NUCLEOTIDE SEQUENCE</scope>
    <source>
        <strain evidence="1">Expedition CK06-06</strain>
    </source>
</reference>
<dbReference type="EMBL" id="BARV01023362">
    <property type="protein sequence ID" value="GAI35870.1"/>
    <property type="molecule type" value="Genomic_DNA"/>
</dbReference>
<evidence type="ECO:0000313" key="1">
    <source>
        <dbReference type="EMBL" id="GAI35870.1"/>
    </source>
</evidence>
<feature type="non-terminal residue" evidence="1">
    <location>
        <position position="1"/>
    </location>
</feature>
<organism evidence="1">
    <name type="scientific">marine sediment metagenome</name>
    <dbReference type="NCBI Taxonomy" id="412755"/>
    <lineage>
        <taxon>unclassified sequences</taxon>
        <taxon>metagenomes</taxon>
        <taxon>ecological metagenomes</taxon>
    </lineage>
</organism>
<sequence length="34" mass="4175">ERKQKNYEYCSIKKSFTSFYRSKLKENLPDTEVN</sequence>
<accession>X1PA24</accession>
<comment type="caution">
    <text evidence="1">The sequence shown here is derived from an EMBL/GenBank/DDBJ whole genome shotgun (WGS) entry which is preliminary data.</text>
</comment>
<protein>
    <submittedName>
        <fullName evidence="1">Uncharacterized protein</fullName>
    </submittedName>
</protein>
<gene>
    <name evidence="1" type="ORF">S06H3_38339</name>
</gene>